<feature type="region of interest" description="Disordered" evidence="2">
    <location>
        <begin position="250"/>
        <end position="309"/>
    </location>
</feature>
<evidence type="ECO:0000313" key="4">
    <source>
        <dbReference type="Proteomes" id="UP000613740"/>
    </source>
</evidence>
<name>A0A835WJ01_9CHLO</name>
<evidence type="ECO:0000313" key="3">
    <source>
        <dbReference type="EMBL" id="KAG2448559.1"/>
    </source>
</evidence>
<dbReference type="AlphaFoldDB" id="A0A835WJ01"/>
<feature type="coiled-coil region" evidence="1">
    <location>
        <begin position="551"/>
        <end position="585"/>
    </location>
</feature>
<evidence type="ECO:0000256" key="2">
    <source>
        <dbReference type="SAM" id="MobiDB-lite"/>
    </source>
</evidence>
<accession>A0A835WJ01</accession>
<sequence>MAGNSLRAWLQYLRIDKYHDQLARAGHDARSLAQLDDGALAALGLPLGPRKKIRLNAGIILQSCEAPVLTAACPGPVVAAERSQLQPAPDAGLTPRADGWRSVQEQHPQQHNQPNPGPVVASSGRAAASVGSGGYAAAGAALPGAVPCELWMGTLTAPMPAVGPAPGAGGPSQQPCPSHLQAQVLPYPPKQQNQPHLHKLRQLAPAPAAATSSFDSGRSSHGMAASSPVPPPSVLVLAEQRALTELYSYPCRNSPTERRQHSRHAGPQSRSAHGPSVRGALPPREVPRPARPPMPKPHDGRPAPVLKRSRTWDGSCLMRSGMPAPPATCSRVAAGPEQGAGAMPPGQDLYAAAASAGPVEVDFGPLKMEAAEAAVAARQRRQQLQEQRQQQEQQERMLHLVLEGVASRAASGNVAAPARAASTAVETSQATIPHARSCPQGAARASAPAGVVLPLAPSSDAAGSAAAAPAPAPATTTTAVEAAAPAAAGASLLDDPRNYETPELLALLLQEDRAAAESDDAVAAAAIAEAEAAGAQVAAGADAAPGAQPTREQRQARLRALREEVAATERLLETLRAMVAEEERALAAESSGPGGLRGGVPAAAGRAGGSGAGAGTGVGGAGAGTGLGRDLLRLDADWGQERLVRTPMPAVDADSEAQLWHEWDAAGDAPTQVWGMGEDMMLTERLGMLGEA</sequence>
<feature type="region of interest" description="Disordered" evidence="2">
    <location>
        <begin position="83"/>
        <end position="125"/>
    </location>
</feature>
<feature type="coiled-coil region" evidence="1">
    <location>
        <begin position="367"/>
        <end position="397"/>
    </location>
</feature>
<dbReference type="InterPro" id="IPR013761">
    <property type="entry name" value="SAM/pointed_sf"/>
</dbReference>
<gene>
    <name evidence="3" type="ORF">HYH02_006450</name>
</gene>
<feature type="compositionally biased region" description="Low complexity" evidence="2">
    <location>
        <begin position="106"/>
        <end position="125"/>
    </location>
</feature>
<dbReference type="OrthoDB" id="553165at2759"/>
<dbReference type="EMBL" id="JAEHOD010000017">
    <property type="protein sequence ID" value="KAG2448559.1"/>
    <property type="molecule type" value="Genomic_DNA"/>
</dbReference>
<organism evidence="3 4">
    <name type="scientific">Chlamydomonas schloesseri</name>
    <dbReference type="NCBI Taxonomy" id="2026947"/>
    <lineage>
        <taxon>Eukaryota</taxon>
        <taxon>Viridiplantae</taxon>
        <taxon>Chlorophyta</taxon>
        <taxon>core chlorophytes</taxon>
        <taxon>Chlorophyceae</taxon>
        <taxon>CS clade</taxon>
        <taxon>Chlamydomonadales</taxon>
        <taxon>Chlamydomonadaceae</taxon>
        <taxon>Chlamydomonas</taxon>
    </lineage>
</organism>
<protein>
    <recommendedName>
        <fullName evidence="5">SAM domain-containing protein</fullName>
    </recommendedName>
</protein>
<dbReference type="Proteomes" id="UP000613740">
    <property type="component" value="Unassembled WGS sequence"/>
</dbReference>
<evidence type="ECO:0000256" key="1">
    <source>
        <dbReference type="SAM" id="Coils"/>
    </source>
</evidence>
<keyword evidence="4" id="KW-1185">Reference proteome</keyword>
<keyword evidence="1" id="KW-0175">Coiled coil</keyword>
<evidence type="ECO:0008006" key="5">
    <source>
        <dbReference type="Google" id="ProtNLM"/>
    </source>
</evidence>
<feature type="region of interest" description="Disordered" evidence="2">
    <location>
        <begin position="202"/>
        <end position="231"/>
    </location>
</feature>
<proteinExistence type="predicted"/>
<dbReference type="SUPFAM" id="SSF47769">
    <property type="entry name" value="SAM/Pointed domain"/>
    <property type="match status" value="1"/>
</dbReference>
<feature type="region of interest" description="Disordered" evidence="2">
    <location>
        <begin position="586"/>
        <end position="611"/>
    </location>
</feature>
<reference evidence="3" key="1">
    <citation type="journal article" date="2020" name="bioRxiv">
        <title>Comparative genomics of Chlamydomonas.</title>
        <authorList>
            <person name="Craig R.J."/>
            <person name="Hasan A.R."/>
            <person name="Ness R.W."/>
            <person name="Keightley P.D."/>
        </authorList>
    </citation>
    <scope>NUCLEOTIDE SEQUENCE</scope>
    <source>
        <strain evidence="3">CCAP 11/173</strain>
    </source>
</reference>
<comment type="caution">
    <text evidence="3">The sequence shown here is derived from an EMBL/GenBank/DDBJ whole genome shotgun (WGS) entry which is preliminary data.</text>
</comment>
<feature type="compositionally biased region" description="Polar residues" evidence="2">
    <location>
        <begin position="210"/>
        <end position="219"/>
    </location>
</feature>
<dbReference type="Gene3D" id="1.10.150.50">
    <property type="entry name" value="Transcription Factor, Ets-1"/>
    <property type="match status" value="1"/>
</dbReference>